<name>A0A9P5BZB5_9PLEO</name>
<evidence type="ECO:0000313" key="2">
    <source>
        <dbReference type="EMBL" id="KAF3037120.1"/>
    </source>
</evidence>
<gene>
    <name evidence="2" type="ORF">E8E12_007352</name>
</gene>
<accession>A0A9P5BZB5</accession>
<dbReference type="EMBL" id="SWKV01000045">
    <property type="protein sequence ID" value="KAF3037120.1"/>
    <property type="molecule type" value="Genomic_DNA"/>
</dbReference>
<dbReference type="Proteomes" id="UP000758155">
    <property type="component" value="Unassembled WGS sequence"/>
</dbReference>
<dbReference type="Gene3D" id="1.20.1280.140">
    <property type="match status" value="1"/>
</dbReference>
<dbReference type="Pfam" id="PF12296">
    <property type="entry name" value="HsbA"/>
    <property type="match status" value="1"/>
</dbReference>
<evidence type="ECO:0000313" key="3">
    <source>
        <dbReference type="Proteomes" id="UP000758155"/>
    </source>
</evidence>
<dbReference type="PANTHER" id="PTHR38123:SF1">
    <property type="entry name" value="HYDROPHOBIC SURFACE BINDING PROTEIN"/>
    <property type="match status" value="1"/>
</dbReference>
<protein>
    <recommendedName>
        <fullName evidence="4">Hydrophobic surface binding protein A-domain-containing protein</fullName>
    </recommendedName>
</protein>
<evidence type="ECO:0008006" key="4">
    <source>
        <dbReference type="Google" id="ProtNLM"/>
    </source>
</evidence>
<sequence>MQFSSLFLSLLTVSSALPLAPRQEQSLAPKLLTTFNDLNTAVADLTTAVNYFDGSLFSLLPQALAVVKTEAKLDLTILKATRITDKSANFTAEESTDIVNTLAGGIGPIQASLEALKAKYPIFKKTLTAPIVLLDLKILKKHTDELTDALTAKVTADNAGLLGLGKSILDQSFDDAIAVYSA</sequence>
<proteinExistence type="predicted"/>
<keyword evidence="3" id="KW-1185">Reference proteome</keyword>
<organism evidence="2 3">
    <name type="scientific">Didymella heteroderae</name>
    <dbReference type="NCBI Taxonomy" id="1769908"/>
    <lineage>
        <taxon>Eukaryota</taxon>
        <taxon>Fungi</taxon>
        <taxon>Dikarya</taxon>
        <taxon>Ascomycota</taxon>
        <taxon>Pezizomycotina</taxon>
        <taxon>Dothideomycetes</taxon>
        <taxon>Pleosporomycetidae</taxon>
        <taxon>Pleosporales</taxon>
        <taxon>Pleosporineae</taxon>
        <taxon>Didymellaceae</taxon>
        <taxon>Didymella</taxon>
    </lineage>
</organism>
<dbReference type="InterPro" id="IPR021054">
    <property type="entry name" value="Cell_wall_mannoprotein_1"/>
</dbReference>
<dbReference type="AlphaFoldDB" id="A0A9P5BZB5"/>
<dbReference type="OrthoDB" id="2422134at2759"/>
<comment type="caution">
    <text evidence="2">The sequence shown here is derived from an EMBL/GenBank/DDBJ whole genome shotgun (WGS) entry which is preliminary data.</text>
</comment>
<reference evidence="2" key="1">
    <citation type="submission" date="2019-04" db="EMBL/GenBank/DDBJ databases">
        <title>Sequencing of skin fungus with MAO and IRED activity.</title>
        <authorList>
            <person name="Marsaioli A.J."/>
            <person name="Bonatto J.M.C."/>
            <person name="Reis Junior O."/>
        </authorList>
    </citation>
    <scope>NUCLEOTIDE SEQUENCE</scope>
    <source>
        <strain evidence="2">28M1</strain>
    </source>
</reference>
<feature type="chain" id="PRO_5040420981" description="Hydrophobic surface binding protein A-domain-containing protein" evidence="1">
    <location>
        <begin position="17"/>
        <end position="182"/>
    </location>
</feature>
<dbReference type="PANTHER" id="PTHR38123">
    <property type="entry name" value="CELL WALL SERINE-THREONINE-RICH GALACTOMANNOPROTEIN MP1 (AFU_ORTHOLOGUE AFUA_4G03240)"/>
    <property type="match status" value="1"/>
</dbReference>
<dbReference type="GO" id="GO:0005576">
    <property type="term" value="C:extracellular region"/>
    <property type="evidence" value="ECO:0007669"/>
    <property type="project" value="TreeGrafter"/>
</dbReference>
<feature type="signal peptide" evidence="1">
    <location>
        <begin position="1"/>
        <end position="16"/>
    </location>
</feature>
<evidence type="ECO:0000256" key="1">
    <source>
        <dbReference type="SAM" id="SignalP"/>
    </source>
</evidence>
<keyword evidence="1" id="KW-0732">Signal</keyword>